<dbReference type="Proteomes" id="UP000005239">
    <property type="component" value="Unassembled WGS sequence"/>
</dbReference>
<proteinExistence type="inferred from homology"/>
<dbReference type="Gene3D" id="2.60.40.10">
    <property type="entry name" value="Immunoglobulins"/>
    <property type="match status" value="1"/>
</dbReference>
<dbReference type="InterPro" id="IPR008979">
    <property type="entry name" value="Galactose-bd-like_sf"/>
</dbReference>
<sequence>MYTVSGNMRVPAALLLPLIALPLLSAIQSIQENEIRERQSLNGLWSFVREPRNSVDIGLPNGWKDENLSKFKNATSMPVPSSFNEMGDKDLRDHLGWVWYERYVDIPLRVLANNRVFIRMDSVMYYAIVFVNGQEATRHEGGHLPFEAEITPLLAPDGHNKFTIAVNNTLSLDTVPQAEFVYNKKEWNIIDGRNTSRYPDGAFTYTVPFDFFHYSGVLRPVNLLIRPKTFIDEYKIDTNSKGEFNYTFTVDGEDRKKVRSTVRVKDADGNTVFESKELVSSGQVEGAQLWFPRGMGAPYLYTIEAELRDSTGTRIDVFRETFGFRAVYINGKHLYCMGVGWHEESPIRGRSFDRVMMSKDLSLFDWLGINCFRTSHYPYAEETMREADRRGLAVIVEQVHQEITSRSRIIAQGNDHEGLQSAFRDHLECIERAVRFRLVQGRKGILRVNELSGVKEPDTGLAPPALWDIAADKQAMQQEQRLQVARCTKIIIAEGQDHRRLLLRMIANSMVTTRNTTKITSNLELKKIISILTLSPPLIDLMHKLDASRPVTLVHGQTRYWNDYLSDLLDVICINRYYGWYIDMGVPPEQIESDLYYDISMWREKFKKPIMITEYGAENIPGVLAEPSLAFSTQYQQEVFQGNHRALDRLRKEGKITGEMPWVFADFMTYMSTTRVGGNHKGLFTRDRQPKEVAYMMKIRYDALHAELDG</sequence>
<dbReference type="GO" id="GO:0005975">
    <property type="term" value="P:carbohydrate metabolic process"/>
    <property type="evidence" value="ECO:0007669"/>
    <property type="project" value="InterPro"/>
</dbReference>
<evidence type="ECO:0000313" key="8">
    <source>
        <dbReference type="Proteomes" id="UP000005239"/>
    </source>
</evidence>
<dbReference type="InterPro" id="IPR006101">
    <property type="entry name" value="Glyco_hydro_2"/>
</dbReference>
<dbReference type="SUPFAM" id="SSF49303">
    <property type="entry name" value="beta-Galactosidase/glucuronidase domain"/>
    <property type="match status" value="1"/>
</dbReference>
<dbReference type="FunFam" id="2.60.120.260:FF:000198">
    <property type="entry name" value="Beta-glucuronidase"/>
    <property type="match status" value="1"/>
</dbReference>
<evidence type="ECO:0000256" key="2">
    <source>
        <dbReference type="ARBA" id="ARBA00007401"/>
    </source>
</evidence>
<dbReference type="InterPro" id="IPR006102">
    <property type="entry name" value="Ig-like_GH2"/>
</dbReference>
<dbReference type="InterPro" id="IPR006103">
    <property type="entry name" value="Glyco_hydro_2_cat"/>
</dbReference>
<dbReference type="OrthoDB" id="408532at2759"/>
<gene>
    <name evidence="7" type="primary">WBGene00276399</name>
</gene>
<evidence type="ECO:0000256" key="4">
    <source>
        <dbReference type="ARBA" id="ARBA00016205"/>
    </source>
</evidence>
<dbReference type="PRINTS" id="PR00132">
    <property type="entry name" value="GLHYDRLASE2"/>
</dbReference>
<dbReference type="InterPro" id="IPR017853">
    <property type="entry name" value="GH"/>
</dbReference>
<dbReference type="SUPFAM" id="SSF51445">
    <property type="entry name" value="(Trans)glycosidases"/>
    <property type="match status" value="2"/>
</dbReference>
<dbReference type="PANTHER" id="PTHR10066:SF67">
    <property type="entry name" value="BETA-GLUCURONIDASE"/>
    <property type="match status" value="1"/>
</dbReference>
<keyword evidence="5" id="KW-0378">Hydrolase</keyword>
<organism evidence="7 8">
    <name type="scientific">Pristionchus pacificus</name>
    <name type="common">Parasitic nematode worm</name>
    <dbReference type="NCBI Taxonomy" id="54126"/>
    <lineage>
        <taxon>Eukaryota</taxon>
        <taxon>Metazoa</taxon>
        <taxon>Ecdysozoa</taxon>
        <taxon>Nematoda</taxon>
        <taxon>Chromadorea</taxon>
        <taxon>Rhabditida</taxon>
        <taxon>Rhabditina</taxon>
        <taxon>Diplogasteromorpha</taxon>
        <taxon>Diplogasteroidea</taxon>
        <taxon>Neodiplogasteridae</taxon>
        <taxon>Pristionchus</taxon>
    </lineage>
</organism>
<dbReference type="SUPFAM" id="SSF49785">
    <property type="entry name" value="Galactose-binding domain-like"/>
    <property type="match status" value="1"/>
</dbReference>
<dbReference type="GO" id="GO:0030246">
    <property type="term" value="F:carbohydrate binding"/>
    <property type="evidence" value="ECO:0000318"/>
    <property type="project" value="GO_Central"/>
</dbReference>
<keyword evidence="8" id="KW-1185">Reference proteome</keyword>
<evidence type="ECO:0000256" key="3">
    <source>
        <dbReference type="ARBA" id="ARBA00012761"/>
    </source>
</evidence>
<name>A0A2A6CH44_PRIPA</name>
<accession>A0A2A6CH44</accession>
<evidence type="ECO:0000256" key="5">
    <source>
        <dbReference type="ARBA" id="ARBA00022801"/>
    </source>
</evidence>
<evidence type="ECO:0000256" key="6">
    <source>
        <dbReference type="ARBA" id="ARBA00023295"/>
    </source>
</evidence>
<evidence type="ECO:0000313" key="7">
    <source>
        <dbReference type="EnsemblMetazoa" id="PPA38030.1"/>
    </source>
</evidence>
<comment type="similarity">
    <text evidence="2">Belongs to the glycosyl hydrolase 2 family.</text>
</comment>
<keyword evidence="6" id="KW-0326">Glycosidase</keyword>
<dbReference type="Pfam" id="PF02837">
    <property type="entry name" value="Glyco_hydro_2_N"/>
    <property type="match status" value="1"/>
</dbReference>
<dbReference type="FunFam" id="2.60.40.10:FF:001198">
    <property type="entry name" value="Beta-glucuronidase UidA"/>
    <property type="match status" value="1"/>
</dbReference>
<accession>A0A8R1UQC2</accession>
<comment type="function">
    <text evidence="1">Plays an important role in the degradation of dermatan and keratan sulfates.</text>
</comment>
<dbReference type="EC" id="3.2.1.31" evidence="3"/>
<reference evidence="8" key="1">
    <citation type="journal article" date="2008" name="Nat. Genet.">
        <title>The Pristionchus pacificus genome provides a unique perspective on nematode lifestyle and parasitism.</title>
        <authorList>
            <person name="Dieterich C."/>
            <person name="Clifton S.W."/>
            <person name="Schuster L.N."/>
            <person name="Chinwalla A."/>
            <person name="Delehaunty K."/>
            <person name="Dinkelacker I."/>
            <person name="Fulton L."/>
            <person name="Fulton R."/>
            <person name="Godfrey J."/>
            <person name="Minx P."/>
            <person name="Mitreva M."/>
            <person name="Roeseler W."/>
            <person name="Tian H."/>
            <person name="Witte H."/>
            <person name="Yang S.P."/>
            <person name="Wilson R.K."/>
            <person name="Sommer R.J."/>
        </authorList>
    </citation>
    <scope>NUCLEOTIDE SEQUENCE [LARGE SCALE GENOMIC DNA]</scope>
    <source>
        <strain evidence="8">PS312</strain>
    </source>
</reference>
<dbReference type="AlphaFoldDB" id="A0A2A6CH44"/>
<reference evidence="7" key="2">
    <citation type="submission" date="2022-06" db="UniProtKB">
        <authorList>
            <consortium name="EnsemblMetazoa"/>
        </authorList>
    </citation>
    <scope>IDENTIFICATION</scope>
    <source>
        <strain evidence="7">PS312</strain>
    </source>
</reference>
<dbReference type="GO" id="GO:0004566">
    <property type="term" value="F:beta-glucuronidase activity"/>
    <property type="evidence" value="ECO:0000318"/>
    <property type="project" value="GO_Central"/>
</dbReference>
<dbReference type="InterPro" id="IPR006104">
    <property type="entry name" value="Glyco_hydro_2_N"/>
</dbReference>
<dbReference type="InterPro" id="IPR036156">
    <property type="entry name" value="Beta-gal/glucu_dom_sf"/>
</dbReference>
<dbReference type="Pfam" id="PF02836">
    <property type="entry name" value="Glyco_hydro_2_C"/>
    <property type="match status" value="2"/>
</dbReference>
<dbReference type="EnsemblMetazoa" id="PPA38030.1">
    <property type="protein sequence ID" value="PPA38030.1"/>
    <property type="gene ID" value="WBGene00276399"/>
</dbReference>
<dbReference type="Gene3D" id="3.20.20.80">
    <property type="entry name" value="Glycosidases"/>
    <property type="match status" value="2"/>
</dbReference>
<dbReference type="Gene3D" id="2.60.120.260">
    <property type="entry name" value="Galactose-binding domain-like"/>
    <property type="match status" value="1"/>
</dbReference>
<dbReference type="Pfam" id="PF00703">
    <property type="entry name" value="Glyco_hydro_2"/>
    <property type="match status" value="1"/>
</dbReference>
<dbReference type="InterPro" id="IPR013783">
    <property type="entry name" value="Ig-like_fold"/>
</dbReference>
<dbReference type="GO" id="GO:0005615">
    <property type="term" value="C:extracellular space"/>
    <property type="evidence" value="ECO:0000318"/>
    <property type="project" value="GO_Central"/>
</dbReference>
<dbReference type="PANTHER" id="PTHR10066">
    <property type="entry name" value="BETA-GLUCURONIDASE"/>
    <property type="match status" value="1"/>
</dbReference>
<protein>
    <recommendedName>
        <fullName evidence="4">Beta-glucuronidase</fullName>
        <ecNumber evidence="3">3.2.1.31</ecNumber>
    </recommendedName>
</protein>
<evidence type="ECO:0000256" key="1">
    <source>
        <dbReference type="ARBA" id="ARBA00003025"/>
    </source>
</evidence>